<keyword evidence="1" id="KW-0812">Transmembrane</keyword>
<evidence type="ECO:0000313" key="2">
    <source>
        <dbReference type="EMBL" id="KAG0554408.1"/>
    </source>
</evidence>
<reference evidence="2" key="1">
    <citation type="submission" date="2020-06" db="EMBL/GenBank/DDBJ databases">
        <title>WGS assembly of Ceratodon purpureus strain R40.</title>
        <authorList>
            <person name="Carey S.B."/>
            <person name="Jenkins J."/>
            <person name="Shu S."/>
            <person name="Lovell J.T."/>
            <person name="Sreedasyam A."/>
            <person name="Maumus F."/>
            <person name="Tiley G.P."/>
            <person name="Fernandez-Pozo N."/>
            <person name="Barry K."/>
            <person name="Chen C."/>
            <person name="Wang M."/>
            <person name="Lipzen A."/>
            <person name="Daum C."/>
            <person name="Saski C.A."/>
            <person name="Payton A.C."/>
            <person name="Mcbreen J.C."/>
            <person name="Conrad R.E."/>
            <person name="Kollar L.M."/>
            <person name="Olsson S."/>
            <person name="Huttunen S."/>
            <person name="Landis J.B."/>
            <person name="Wickett N.J."/>
            <person name="Johnson M.G."/>
            <person name="Rensing S.A."/>
            <person name="Grimwood J."/>
            <person name="Schmutz J."/>
            <person name="Mcdaniel S.F."/>
        </authorList>
    </citation>
    <scope>NUCLEOTIDE SEQUENCE</scope>
    <source>
        <strain evidence="2">R40</strain>
    </source>
</reference>
<evidence type="ECO:0000256" key="1">
    <source>
        <dbReference type="SAM" id="Phobius"/>
    </source>
</evidence>
<sequence length="50" mass="5671">MGTEVLFLGFFALIKVLWICPYFSPSSCGSMTCSGFCNINFRRFRQSSGY</sequence>
<dbReference type="EMBL" id="CM026433">
    <property type="protein sequence ID" value="KAG0554408.1"/>
    <property type="molecule type" value="Genomic_DNA"/>
</dbReference>
<proteinExistence type="predicted"/>
<comment type="caution">
    <text evidence="2">The sequence shown here is derived from an EMBL/GenBank/DDBJ whole genome shotgun (WGS) entry which is preliminary data.</text>
</comment>
<dbReference type="Proteomes" id="UP000822688">
    <property type="component" value="Chromosome 12"/>
</dbReference>
<keyword evidence="3" id="KW-1185">Reference proteome</keyword>
<accession>A0A8T0G948</accession>
<organism evidence="2 3">
    <name type="scientific">Ceratodon purpureus</name>
    <name type="common">Fire moss</name>
    <name type="synonym">Dicranum purpureum</name>
    <dbReference type="NCBI Taxonomy" id="3225"/>
    <lineage>
        <taxon>Eukaryota</taxon>
        <taxon>Viridiplantae</taxon>
        <taxon>Streptophyta</taxon>
        <taxon>Embryophyta</taxon>
        <taxon>Bryophyta</taxon>
        <taxon>Bryophytina</taxon>
        <taxon>Bryopsida</taxon>
        <taxon>Dicranidae</taxon>
        <taxon>Pseudoditrichales</taxon>
        <taxon>Ditrichaceae</taxon>
        <taxon>Ceratodon</taxon>
    </lineage>
</organism>
<evidence type="ECO:0000313" key="3">
    <source>
        <dbReference type="Proteomes" id="UP000822688"/>
    </source>
</evidence>
<keyword evidence="1" id="KW-1133">Transmembrane helix</keyword>
<name>A0A8T0G948_CERPU</name>
<protein>
    <submittedName>
        <fullName evidence="2">Uncharacterized protein</fullName>
    </submittedName>
</protein>
<dbReference type="AlphaFoldDB" id="A0A8T0G948"/>
<keyword evidence="1" id="KW-0472">Membrane</keyword>
<gene>
    <name evidence="2" type="ORF">KC19_12G089400</name>
</gene>
<feature type="transmembrane region" description="Helical" evidence="1">
    <location>
        <begin position="6"/>
        <end position="24"/>
    </location>
</feature>